<proteinExistence type="predicted"/>
<organism evidence="1 2">
    <name type="scientific">Enterococcus lactis</name>
    <dbReference type="NCBI Taxonomy" id="357441"/>
    <lineage>
        <taxon>Bacteria</taxon>
        <taxon>Bacillati</taxon>
        <taxon>Bacillota</taxon>
        <taxon>Bacilli</taxon>
        <taxon>Lactobacillales</taxon>
        <taxon>Enterococcaceae</taxon>
        <taxon>Enterococcus</taxon>
    </lineage>
</organism>
<dbReference type="EMBL" id="JAVBZS010000077">
    <property type="protein sequence ID" value="MDP8590987.1"/>
    <property type="molecule type" value="Genomic_DNA"/>
</dbReference>
<protein>
    <submittedName>
        <fullName evidence="1">Enterocin L50 family leaderless bacteriocin</fullName>
    </submittedName>
</protein>
<dbReference type="Proteomes" id="UP001238215">
    <property type="component" value="Unassembled WGS sequence"/>
</dbReference>
<sequence length="44" mass="5190">MGAIAKLVAKFGWPIVKKYYKQIMQFIGEGWAINKIIEWIKKHI</sequence>
<accession>A0AAJ1SSQ6</accession>
<reference evidence="1 2" key="1">
    <citation type="submission" date="2023-08" db="EMBL/GenBank/DDBJ databases">
        <title>Whole genome sequencing of Enterococcus.</title>
        <authorList>
            <person name="Kaptchouang Tchatchouang C.D."/>
            <person name="Ateba C.N."/>
        </authorList>
    </citation>
    <scope>NUCLEOTIDE SEQUENCE [LARGE SCALE GENOMIC DNA]</scope>
    <source>
        <strain evidence="1 2">ENT3_CNKT_NWU</strain>
    </source>
</reference>
<dbReference type="Gene3D" id="1.10.8.860">
    <property type="entry name" value="Enterocin 7a-like"/>
    <property type="match status" value="1"/>
</dbReference>
<name>A0AAJ1SSQ6_9ENTE</name>
<keyword evidence="2" id="KW-1185">Reference proteome</keyword>
<dbReference type="GeneID" id="66498811"/>
<dbReference type="AlphaFoldDB" id="A0AAJ1SSQ6"/>
<dbReference type="SMR" id="A0AAJ1SSQ6"/>
<evidence type="ECO:0000313" key="2">
    <source>
        <dbReference type="Proteomes" id="UP001238215"/>
    </source>
</evidence>
<evidence type="ECO:0000313" key="1">
    <source>
        <dbReference type="EMBL" id="MDP8590987.1"/>
    </source>
</evidence>
<dbReference type="NCBIfam" id="NF033384">
    <property type="entry name" value="enterocin_MR10"/>
    <property type="match status" value="1"/>
</dbReference>
<comment type="caution">
    <text evidence="1">The sequence shown here is derived from an EMBL/GenBank/DDBJ whole genome shotgun (WGS) entry which is preliminary data.</text>
</comment>
<gene>
    <name evidence="1" type="ORF">RAN64_13480</name>
</gene>
<dbReference type="RefSeq" id="WP_002293184.1">
    <property type="nucleotide sequence ID" value="NZ_CP079881.1"/>
</dbReference>